<sequence length="573" mass="61814">MSTPWKSPLFPAAPNPTPTVLPPPRALRPPIYNPYDKFTQPEFDAWIGDITGALRRALGREEEEEEKEETLPKQSIGDALLRARDGDASITAERGEELDEAEEDPSILEDSFAHVKSRRAKGKARDPREGPGLGKRDQPIEILSDSDEGSVDDAVSWHGSVDEDGEGQYYDDEASEEEDDDEEEEEEDWSRAGASRTVHVLSSDEEDEVGVTVDVQNAGDDDDGDGEHVRGIAGASKHAGESLDSEDVDLDVDVGAGDEEFPPLSKSPLSRTPEVADPWDGPRTYAEDFYSGGDRISPGPEVTPSHLTPNPASPIPIPGISADDDDFTITPGVLSPETSPPREVINVDEDVGPSAIQGSSPPADTEKDGLEDIYADLLVYPDAAMQPGPVQEEDREFAPSPATPHISRHTKGPATPEKSPIPAPHTPVSGDWDWLVRHVSHPGPTSPHVAETSAHVAGGSEDEADDDDEDEDHEIWGAMPLGTSDLDVQDGWGADEHAEVDDDDEEDEIQEFEPTGQEATVIDDVTIAVNAVDGVEGAFSISVVLPLCLIGTHSSVSTTITERRRPRPHFLPR</sequence>
<comment type="caution">
    <text evidence="1">The sequence shown here is derived from an EMBL/GenBank/DDBJ whole genome shotgun (WGS) entry which is preliminary data.</text>
</comment>
<dbReference type="EMBL" id="MU277241">
    <property type="protein sequence ID" value="KAI0057871.1"/>
    <property type="molecule type" value="Genomic_DNA"/>
</dbReference>
<proteinExistence type="predicted"/>
<keyword evidence="2" id="KW-1185">Reference proteome</keyword>
<reference evidence="1" key="1">
    <citation type="submission" date="2021-03" db="EMBL/GenBank/DDBJ databases">
        <authorList>
            <consortium name="DOE Joint Genome Institute"/>
            <person name="Ahrendt S."/>
            <person name="Looney B.P."/>
            <person name="Miyauchi S."/>
            <person name="Morin E."/>
            <person name="Drula E."/>
            <person name="Courty P.E."/>
            <person name="Chicoki N."/>
            <person name="Fauchery L."/>
            <person name="Kohler A."/>
            <person name="Kuo A."/>
            <person name="Labutti K."/>
            <person name="Pangilinan J."/>
            <person name="Lipzen A."/>
            <person name="Riley R."/>
            <person name="Andreopoulos W."/>
            <person name="He G."/>
            <person name="Johnson J."/>
            <person name="Barry K.W."/>
            <person name="Grigoriev I.V."/>
            <person name="Nagy L."/>
            <person name="Hibbett D."/>
            <person name="Henrissat B."/>
            <person name="Matheny P.B."/>
            <person name="Labbe J."/>
            <person name="Martin F."/>
        </authorList>
    </citation>
    <scope>NUCLEOTIDE SEQUENCE</scope>
    <source>
        <strain evidence="1">HHB10654</strain>
    </source>
</reference>
<protein>
    <submittedName>
        <fullName evidence="1">Uncharacterized protein</fullName>
    </submittedName>
</protein>
<name>A0ACB8SQ20_9AGAM</name>
<organism evidence="1 2">
    <name type="scientific">Artomyces pyxidatus</name>
    <dbReference type="NCBI Taxonomy" id="48021"/>
    <lineage>
        <taxon>Eukaryota</taxon>
        <taxon>Fungi</taxon>
        <taxon>Dikarya</taxon>
        <taxon>Basidiomycota</taxon>
        <taxon>Agaricomycotina</taxon>
        <taxon>Agaricomycetes</taxon>
        <taxon>Russulales</taxon>
        <taxon>Auriscalpiaceae</taxon>
        <taxon>Artomyces</taxon>
    </lineage>
</organism>
<dbReference type="Proteomes" id="UP000814140">
    <property type="component" value="Unassembled WGS sequence"/>
</dbReference>
<reference evidence="1" key="2">
    <citation type="journal article" date="2022" name="New Phytol.">
        <title>Evolutionary transition to the ectomycorrhizal habit in the genomes of a hyperdiverse lineage of mushroom-forming fungi.</title>
        <authorList>
            <person name="Looney B."/>
            <person name="Miyauchi S."/>
            <person name="Morin E."/>
            <person name="Drula E."/>
            <person name="Courty P.E."/>
            <person name="Kohler A."/>
            <person name="Kuo A."/>
            <person name="LaButti K."/>
            <person name="Pangilinan J."/>
            <person name="Lipzen A."/>
            <person name="Riley R."/>
            <person name="Andreopoulos W."/>
            <person name="He G."/>
            <person name="Johnson J."/>
            <person name="Nolan M."/>
            <person name="Tritt A."/>
            <person name="Barry K.W."/>
            <person name="Grigoriev I.V."/>
            <person name="Nagy L.G."/>
            <person name="Hibbett D."/>
            <person name="Henrissat B."/>
            <person name="Matheny P.B."/>
            <person name="Labbe J."/>
            <person name="Martin F.M."/>
        </authorList>
    </citation>
    <scope>NUCLEOTIDE SEQUENCE</scope>
    <source>
        <strain evidence="1">HHB10654</strain>
    </source>
</reference>
<accession>A0ACB8SQ20</accession>
<gene>
    <name evidence="1" type="ORF">BV25DRAFT_1862761</name>
</gene>
<evidence type="ECO:0000313" key="2">
    <source>
        <dbReference type="Proteomes" id="UP000814140"/>
    </source>
</evidence>
<evidence type="ECO:0000313" key="1">
    <source>
        <dbReference type="EMBL" id="KAI0057871.1"/>
    </source>
</evidence>